<dbReference type="InterPro" id="IPR000594">
    <property type="entry name" value="ThiF_NAD_FAD-bd"/>
</dbReference>
<dbReference type="Pfam" id="PF00899">
    <property type="entry name" value="ThiF"/>
    <property type="match status" value="1"/>
</dbReference>
<comment type="caution">
    <text evidence="2">The sequence shown here is derived from an EMBL/GenBank/DDBJ whole genome shotgun (WGS) entry which is preliminary data.</text>
</comment>
<dbReference type="EMBL" id="POTY01000051">
    <property type="protein sequence ID" value="PZG19807.1"/>
    <property type="molecule type" value="Genomic_DNA"/>
</dbReference>
<dbReference type="Gene3D" id="3.40.50.720">
    <property type="entry name" value="NAD(P)-binding Rossmann-like Domain"/>
    <property type="match status" value="1"/>
</dbReference>
<dbReference type="PANTHER" id="PTHR43267">
    <property type="entry name" value="TRNA THREONYLCARBAMOYLADENOSINE DEHYDRATASE"/>
    <property type="match status" value="1"/>
</dbReference>
<dbReference type="SUPFAM" id="SSF69572">
    <property type="entry name" value="Activating enzymes of the ubiquitin-like proteins"/>
    <property type="match status" value="1"/>
</dbReference>
<dbReference type="AlphaFoldDB" id="A0A2W2FDR5"/>
<dbReference type="OrthoDB" id="6377837at2"/>
<evidence type="ECO:0000313" key="2">
    <source>
        <dbReference type="EMBL" id="PZG19807.1"/>
    </source>
</evidence>
<dbReference type="RefSeq" id="WP_111213676.1">
    <property type="nucleotide sequence ID" value="NZ_POTY01000051.1"/>
</dbReference>
<dbReference type="GO" id="GO:0008641">
    <property type="term" value="F:ubiquitin-like modifier activating enzyme activity"/>
    <property type="evidence" value="ECO:0007669"/>
    <property type="project" value="InterPro"/>
</dbReference>
<dbReference type="InterPro" id="IPR035985">
    <property type="entry name" value="Ubiquitin-activating_enz"/>
</dbReference>
<protein>
    <recommendedName>
        <fullName evidence="1">THIF-type NAD/FAD binding fold domain-containing protein</fullName>
    </recommendedName>
</protein>
<name>A0A2W2FDR5_9ACTN</name>
<dbReference type="PANTHER" id="PTHR43267:SF1">
    <property type="entry name" value="TRNA THREONYLCARBAMOYLADENOSINE DEHYDRATASE"/>
    <property type="match status" value="1"/>
</dbReference>
<reference evidence="2 3" key="1">
    <citation type="submission" date="2018-01" db="EMBL/GenBank/DDBJ databases">
        <title>Draft genome sequence of Jishengella sp. NA12.</title>
        <authorList>
            <person name="Sahin N."/>
            <person name="Ay H."/>
            <person name="Saygin H."/>
        </authorList>
    </citation>
    <scope>NUCLEOTIDE SEQUENCE [LARGE SCALE GENOMIC DNA]</scope>
    <source>
        <strain evidence="2 3">NA12</strain>
    </source>
</reference>
<keyword evidence="3" id="KW-1185">Reference proteome</keyword>
<dbReference type="Proteomes" id="UP000248924">
    <property type="component" value="Unassembled WGS sequence"/>
</dbReference>
<gene>
    <name evidence="2" type="ORF">C1I95_10870</name>
</gene>
<sequence length="524" mass="56115">MTSSWQSDLVAEADSWRARLGELGFGDDGHRLRGDLAWQHPVHGHVHARIEVELTDRFPFAAPAVRVLDPGTTMELTFHIDRPALPGLHGNLCLWDGSAHPVDAAPWREPQVLLDRVRNWLEQTAAGWPDDDVCDLERYLVPDAGAFVLYDADLLAGRVGLFKTAPGPTPRTIEVTGNRRPGVIAPRGRQQLHPKDRGLAWVDDLGEVSCPPREWTDLAQALGRADEVTRLIALGAVGYLLLRYSRNGHRAALAVAVQRGGPAPSITACESADTSLATRSIRAGDTAVELANVRIAVVGAGGLGSFAADILFRSGVRRLTLIDGERLRPGNVVRHLAGSNDAGKYKVTAVMDRLAATGFDVGEVERRNRDITRLGDAVELVKTHNVVLDATAHAGASSLLATAADIVGTGTGHTVISACVQREGDIIRADRFPLRRAEQHLPALTSEPVRAGVREAGCGEPVSRTPPAAVIAAAELACRMVIDEATHQCALPATMADVRRPQPDPPFDRLGLLTPDAVSVPVAL</sequence>
<accession>A0A2W2FDR5</accession>
<evidence type="ECO:0000259" key="1">
    <source>
        <dbReference type="Pfam" id="PF00899"/>
    </source>
</evidence>
<organism evidence="2 3">
    <name type="scientific">Micromonospora craterilacus</name>
    <dbReference type="NCBI Taxonomy" id="1655439"/>
    <lineage>
        <taxon>Bacteria</taxon>
        <taxon>Bacillati</taxon>
        <taxon>Actinomycetota</taxon>
        <taxon>Actinomycetes</taxon>
        <taxon>Micromonosporales</taxon>
        <taxon>Micromonosporaceae</taxon>
        <taxon>Micromonospora</taxon>
    </lineage>
</organism>
<dbReference type="CDD" id="cd01483">
    <property type="entry name" value="E1_enzyme_family"/>
    <property type="match status" value="1"/>
</dbReference>
<feature type="domain" description="THIF-type NAD/FAD binding fold" evidence="1">
    <location>
        <begin position="288"/>
        <end position="404"/>
    </location>
</feature>
<dbReference type="GO" id="GO:0061504">
    <property type="term" value="P:cyclic threonylcarbamoyladenosine biosynthetic process"/>
    <property type="evidence" value="ECO:0007669"/>
    <property type="project" value="TreeGrafter"/>
</dbReference>
<evidence type="ECO:0000313" key="3">
    <source>
        <dbReference type="Proteomes" id="UP000248924"/>
    </source>
</evidence>
<dbReference type="InterPro" id="IPR045886">
    <property type="entry name" value="ThiF/MoeB/HesA"/>
</dbReference>
<proteinExistence type="predicted"/>
<dbReference type="GO" id="GO:0061503">
    <property type="term" value="F:tRNA threonylcarbamoyladenosine dehydratase"/>
    <property type="evidence" value="ECO:0007669"/>
    <property type="project" value="TreeGrafter"/>
</dbReference>